<reference evidence="2 5" key="2">
    <citation type="submission" date="2022-05" db="EMBL/GenBank/DDBJ databases">
        <title>Genome Sequencing of Bee-Associated Microbes.</title>
        <authorList>
            <person name="Dunlap C."/>
        </authorList>
    </citation>
    <scope>NUCLEOTIDE SEQUENCE [LARGE SCALE GENOMIC DNA]</scope>
    <source>
        <strain evidence="2 5">NRRL B-14613</strain>
    </source>
</reference>
<dbReference type="AlphaFoldDB" id="A0AAP9DUH0"/>
<evidence type="ECO:0000313" key="2">
    <source>
        <dbReference type="EMBL" id="MCY9607789.1"/>
    </source>
</evidence>
<dbReference type="GeneID" id="76996727"/>
<dbReference type="RefSeq" id="WP_127510930.1">
    <property type="nucleotide sequence ID" value="NZ_CABMNB010000047.1"/>
</dbReference>
<feature type="chain" id="PRO_5042955318" evidence="1">
    <location>
        <begin position="28"/>
        <end position="151"/>
    </location>
</feature>
<name>A0AAP9DUH0_PANTH</name>
<gene>
    <name evidence="3" type="ORF">FLT43_12185</name>
    <name evidence="2" type="ORF">M5W83_11600</name>
</gene>
<reference evidence="3 4" key="1">
    <citation type="submission" date="2019-07" db="EMBL/GenBank/DDBJ databases">
        <title>Paenibacillus thiaminolyticus NRRL B-4156.</title>
        <authorList>
            <person name="Hehnly C."/>
            <person name="Zhang L."/>
        </authorList>
    </citation>
    <scope>NUCLEOTIDE SEQUENCE [LARGE SCALE GENOMIC DNA]</scope>
    <source>
        <strain evidence="3 4">NRRL B-4156</strain>
    </source>
</reference>
<dbReference type="EMBL" id="JAMDMM010000021">
    <property type="protein sequence ID" value="MCY9607789.1"/>
    <property type="molecule type" value="Genomic_DNA"/>
</dbReference>
<evidence type="ECO:0000256" key="1">
    <source>
        <dbReference type="SAM" id="SignalP"/>
    </source>
</evidence>
<dbReference type="EMBL" id="CP041405">
    <property type="protein sequence ID" value="QDM44163.1"/>
    <property type="molecule type" value="Genomic_DNA"/>
</dbReference>
<feature type="signal peptide" evidence="1">
    <location>
        <begin position="1"/>
        <end position="27"/>
    </location>
</feature>
<keyword evidence="5" id="KW-1185">Reference proteome</keyword>
<dbReference type="Gene3D" id="2.60.120.380">
    <property type="match status" value="1"/>
</dbReference>
<accession>A0AAP9DUH0</accession>
<sequence>MMKKALIVFGTTAALLASVLAPTAGFAAPKTEVSSMPAKSKVMESSYIQGPIYEITEYESEKGSLYPGKGRAWYYFIPKKTSKYKITLTDLTEDADLFLLDENERTIAVSERKGSKDEKIIWKLEAGKKYYIGVWSVKRSETDFTLDIDRL</sequence>
<dbReference type="Proteomes" id="UP001209276">
    <property type="component" value="Unassembled WGS sequence"/>
</dbReference>
<evidence type="ECO:0000313" key="3">
    <source>
        <dbReference type="EMBL" id="QDM44163.1"/>
    </source>
</evidence>
<dbReference type="Proteomes" id="UP000315377">
    <property type="component" value="Chromosome"/>
</dbReference>
<evidence type="ECO:0000313" key="4">
    <source>
        <dbReference type="Proteomes" id="UP000315377"/>
    </source>
</evidence>
<evidence type="ECO:0000313" key="5">
    <source>
        <dbReference type="Proteomes" id="UP001209276"/>
    </source>
</evidence>
<keyword evidence="1" id="KW-0732">Signal</keyword>
<dbReference type="SUPFAM" id="SSF89260">
    <property type="entry name" value="Collagen-binding domain"/>
    <property type="match status" value="1"/>
</dbReference>
<protein>
    <submittedName>
        <fullName evidence="2">PPC domain-containing protein</fullName>
    </submittedName>
</protein>
<organism evidence="3 4">
    <name type="scientific">Paenibacillus thiaminolyticus</name>
    <name type="common">Bacillus thiaminolyticus</name>
    <dbReference type="NCBI Taxonomy" id="49283"/>
    <lineage>
        <taxon>Bacteria</taxon>
        <taxon>Bacillati</taxon>
        <taxon>Bacillota</taxon>
        <taxon>Bacilli</taxon>
        <taxon>Bacillales</taxon>
        <taxon>Paenibacillaceae</taxon>
        <taxon>Paenibacillus</taxon>
    </lineage>
</organism>
<proteinExistence type="predicted"/>